<reference evidence="3 4" key="1">
    <citation type="submission" date="2020-08" db="EMBL/GenBank/DDBJ databases">
        <title>Genomic Encyclopedia of Type Strains, Phase IV (KMG-IV): sequencing the most valuable type-strain genomes for metagenomic binning, comparative biology and taxonomic classification.</title>
        <authorList>
            <person name="Goeker M."/>
        </authorList>
    </citation>
    <scope>NUCLEOTIDE SEQUENCE [LARGE SCALE GENOMIC DNA]</scope>
    <source>
        <strain evidence="3 4">DSM 12706</strain>
    </source>
</reference>
<keyword evidence="1" id="KW-0812">Transmembrane</keyword>
<feature type="domain" description="Acyltransferase 3" evidence="2">
    <location>
        <begin position="15"/>
        <end position="379"/>
    </location>
</feature>
<sequence length="412" mass="44312">MALAQQTSTSAERVQYLETIRGLAAVQVLLLHCLSAYAPALVFSRLSDGTVAATLGASPLFFLYDGYSAVYIFFILSGYVLTRSFESHPAGPLANVLARLVRLGIPAVAACAVSAALYALFAGANIEAGQLLQSAWFAKLWRPDLTPLYFAKDAVANALLLGYQNAEGLGLFTPLLDPPARSFVAPLWSLSWEFWGSLLTLLMVLIRRGSAEFRLAALLLLTVCFLSSSMLCFIVGHVAALYRIAEKPPVLNRWAGWALLGAGIGCCVVSETWQPDILKAFCGWSGVTVYPGPGPYLFQKVIGSILICAGITQLSSLRRLLSRPRLVGYAQLSFPLYLVHWPILFGPGAALFLATYATFGIAASQVLAIAFCIVASLLAAQAFAPVDRLAVQLSRMIRRWRGSRAEVGATVG</sequence>
<dbReference type="Pfam" id="PF01757">
    <property type="entry name" value="Acyl_transf_3"/>
    <property type="match status" value="1"/>
</dbReference>
<dbReference type="EMBL" id="JACHIH010000038">
    <property type="protein sequence ID" value="MBB5049495.1"/>
    <property type="molecule type" value="Genomic_DNA"/>
</dbReference>
<comment type="caution">
    <text evidence="3">The sequence shown here is derived from an EMBL/GenBank/DDBJ whole genome shotgun (WGS) entry which is preliminary data.</text>
</comment>
<dbReference type="PANTHER" id="PTHR23028">
    <property type="entry name" value="ACETYLTRANSFERASE"/>
    <property type="match status" value="1"/>
</dbReference>
<accession>A0A7W7Z7J6</accession>
<dbReference type="PANTHER" id="PTHR23028:SF134">
    <property type="entry name" value="PUTATIVE (AFU_ORTHOLOGUE AFUA_4G08520)-RELATED"/>
    <property type="match status" value="1"/>
</dbReference>
<keyword evidence="1" id="KW-1133">Transmembrane helix</keyword>
<dbReference type="GO" id="GO:0016747">
    <property type="term" value="F:acyltransferase activity, transferring groups other than amino-acyl groups"/>
    <property type="evidence" value="ECO:0007669"/>
    <property type="project" value="InterPro"/>
</dbReference>
<organism evidence="3 4">
    <name type="scientific">Rhodopseudomonas rhenobacensis</name>
    <dbReference type="NCBI Taxonomy" id="87461"/>
    <lineage>
        <taxon>Bacteria</taxon>
        <taxon>Pseudomonadati</taxon>
        <taxon>Pseudomonadota</taxon>
        <taxon>Alphaproteobacteria</taxon>
        <taxon>Hyphomicrobiales</taxon>
        <taxon>Nitrobacteraceae</taxon>
        <taxon>Rhodopseudomonas</taxon>
    </lineage>
</organism>
<feature type="transmembrane region" description="Helical" evidence="1">
    <location>
        <begin position="338"/>
        <end position="359"/>
    </location>
</feature>
<dbReference type="AlphaFoldDB" id="A0A7W7Z7J6"/>
<feature type="transmembrane region" description="Helical" evidence="1">
    <location>
        <begin position="365"/>
        <end position="391"/>
    </location>
</feature>
<dbReference type="InterPro" id="IPR002656">
    <property type="entry name" value="Acyl_transf_3_dom"/>
</dbReference>
<feature type="transmembrane region" description="Helical" evidence="1">
    <location>
        <begin position="20"/>
        <end position="41"/>
    </location>
</feature>
<evidence type="ECO:0000313" key="4">
    <source>
        <dbReference type="Proteomes" id="UP000542353"/>
    </source>
</evidence>
<feature type="transmembrane region" description="Helical" evidence="1">
    <location>
        <begin position="183"/>
        <end position="206"/>
    </location>
</feature>
<feature type="transmembrane region" description="Helical" evidence="1">
    <location>
        <begin position="103"/>
        <end position="124"/>
    </location>
</feature>
<keyword evidence="4" id="KW-1185">Reference proteome</keyword>
<evidence type="ECO:0000256" key="1">
    <source>
        <dbReference type="SAM" id="Phobius"/>
    </source>
</evidence>
<evidence type="ECO:0000259" key="2">
    <source>
        <dbReference type="Pfam" id="PF01757"/>
    </source>
</evidence>
<feature type="transmembrane region" description="Helical" evidence="1">
    <location>
        <begin position="218"/>
        <end position="242"/>
    </location>
</feature>
<dbReference type="RefSeq" id="WP_184261797.1">
    <property type="nucleotide sequence ID" value="NZ_JACHIH010000038.1"/>
</dbReference>
<gene>
    <name evidence="3" type="ORF">HNR60_004273</name>
</gene>
<feature type="transmembrane region" description="Helical" evidence="1">
    <location>
        <begin position="297"/>
        <end position="317"/>
    </location>
</feature>
<proteinExistence type="predicted"/>
<dbReference type="InterPro" id="IPR050879">
    <property type="entry name" value="Acyltransferase_3"/>
</dbReference>
<name>A0A7W7Z7J6_9BRAD</name>
<dbReference type="Proteomes" id="UP000542353">
    <property type="component" value="Unassembled WGS sequence"/>
</dbReference>
<feature type="transmembrane region" description="Helical" evidence="1">
    <location>
        <begin position="61"/>
        <end position="82"/>
    </location>
</feature>
<keyword evidence="1" id="KW-0472">Membrane</keyword>
<evidence type="ECO:0000313" key="3">
    <source>
        <dbReference type="EMBL" id="MBB5049495.1"/>
    </source>
</evidence>
<protein>
    <submittedName>
        <fullName evidence="3">Peptidoglycan/LPS O-acetylase OafA/YrhL</fullName>
    </submittedName>
</protein>